<dbReference type="InterPro" id="IPR001680">
    <property type="entry name" value="WD40_rpt"/>
</dbReference>
<dbReference type="InterPro" id="IPR015943">
    <property type="entry name" value="WD40/YVTN_repeat-like_dom_sf"/>
</dbReference>
<evidence type="ECO:0000256" key="2">
    <source>
        <dbReference type="ARBA" id="ARBA00022737"/>
    </source>
</evidence>
<feature type="domain" description="TIR" evidence="4">
    <location>
        <begin position="7"/>
        <end position="134"/>
    </location>
</feature>
<accession>A0A2R5GQK0</accession>
<dbReference type="PANTHER" id="PTHR19848:SF8">
    <property type="entry name" value="F-BOX AND WD REPEAT DOMAIN CONTAINING 7"/>
    <property type="match status" value="1"/>
</dbReference>
<evidence type="ECO:0000313" key="5">
    <source>
        <dbReference type="EMBL" id="GBG30631.1"/>
    </source>
</evidence>
<dbReference type="OrthoDB" id="27911at2759"/>
<dbReference type="Proteomes" id="UP000241890">
    <property type="component" value="Unassembled WGS sequence"/>
</dbReference>
<dbReference type="Pfam" id="PF00400">
    <property type="entry name" value="WD40"/>
    <property type="match status" value="1"/>
</dbReference>
<proteinExistence type="predicted"/>
<dbReference type="InterPro" id="IPR035897">
    <property type="entry name" value="Toll_tir_struct_dom_sf"/>
</dbReference>
<dbReference type="PROSITE" id="PS50104">
    <property type="entry name" value="TIR"/>
    <property type="match status" value="1"/>
</dbReference>
<dbReference type="EMBL" id="BEYU01000080">
    <property type="protein sequence ID" value="GBG30631.1"/>
    <property type="molecule type" value="Genomic_DNA"/>
</dbReference>
<dbReference type="InParanoid" id="A0A2R5GQK0"/>
<gene>
    <name evidence="5" type="ORF">FCC1311_068512</name>
</gene>
<feature type="repeat" description="WD" evidence="3">
    <location>
        <begin position="734"/>
        <end position="763"/>
    </location>
</feature>
<dbReference type="PROSITE" id="PS50082">
    <property type="entry name" value="WD_REPEATS_2"/>
    <property type="match status" value="1"/>
</dbReference>
<dbReference type="InterPro" id="IPR000157">
    <property type="entry name" value="TIR_dom"/>
</dbReference>
<reference evidence="5 6" key="1">
    <citation type="submission" date="2017-12" db="EMBL/GenBank/DDBJ databases">
        <title>Sequencing, de novo assembly and annotation of complete genome of a new Thraustochytrid species, strain FCC1311.</title>
        <authorList>
            <person name="Sedici K."/>
            <person name="Godart F."/>
            <person name="Aiese Cigliano R."/>
            <person name="Sanseverino W."/>
            <person name="Barakat M."/>
            <person name="Ortet P."/>
            <person name="Marechal E."/>
            <person name="Cagnac O."/>
            <person name="Amato A."/>
        </authorList>
    </citation>
    <scope>NUCLEOTIDE SEQUENCE [LARGE SCALE GENOMIC DNA]</scope>
</reference>
<name>A0A2R5GQK0_9STRA</name>
<keyword evidence="1 3" id="KW-0853">WD repeat</keyword>
<evidence type="ECO:0000256" key="1">
    <source>
        <dbReference type="ARBA" id="ARBA00022574"/>
    </source>
</evidence>
<evidence type="ECO:0000256" key="3">
    <source>
        <dbReference type="PROSITE-ProRule" id="PRU00221"/>
    </source>
</evidence>
<dbReference type="Gene3D" id="3.40.50.10140">
    <property type="entry name" value="Toll/interleukin-1 receptor homology (TIR) domain"/>
    <property type="match status" value="1"/>
</dbReference>
<dbReference type="SMART" id="SM00320">
    <property type="entry name" value="WD40"/>
    <property type="match status" value="3"/>
</dbReference>
<dbReference type="GO" id="GO:0007165">
    <property type="term" value="P:signal transduction"/>
    <property type="evidence" value="ECO:0007669"/>
    <property type="project" value="InterPro"/>
</dbReference>
<comment type="caution">
    <text evidence="5">The sequence shown here is derived from an EMBL/GenBank/DDBJ whole genome shotgun (WGS) entry which is preliminary data.</text>
</comment>
<keyword evidence="6" id="KW-1185">Reference proteome</keyword>
<protein>
    <submittedName>
        <fullName evidence="5">F-box/WD repeat-containing protein sel-10</fullName>
    </submittedName>
</protein>
<dbReference type="SUPFAM" id="SSF52200">
    <property type="entry name" value="Toll/Interleukin receptor TIR domain"/>
    <property type="match status" value="1"/>
</dbReference>
<dbReference type="PANTHER" id="PTHR19848">
    <property type="entry name" value="WD40 REPEAT PROTEIN"/>
    <property type="match status" value="1"/>
</dbReference>
<evidence type="ECO:0000313" key="6">
    <source>
        <dbReference type="Proteomes" id="UP000241890"/>
    </source>
</evidence>
<dbReference type="Gene3D" id="2.130.10.10">
    <property type="entry name" value="YVTN repeat-like/Quinoprotein amine dehydrogenase"/>
    <property type="match status" value="2"/>
</dbReference>
<organism evidence="5 6">
    <name type="scientific">Hondaea fermentalgiana</name>
    <dbReference type="NCBI Taxonomy" id="2315210"/>
    <lineage>
        <taxon>Eukaryota</taxon>
        <taxon>Sar</taxon>
        <taxon>Stramenopiles</taxon>
        <taxon>Bigyra</taxon>
        <taxon>Labyrinthulomycetes</taxon>
        <taxon>Thraustochytrida</taxon>
        <taxon>Thraustochytriidae</taxon>
        <taxon>Hondaea</taxon>
    </lineage>
</organism>
<sequence length="864" mass="95455">MSDEGEQYYDAFISYAWGQNRRHQARVAQLRDVLVNRYKRKIFQDTKELRSGLLEIQIGSAIKHSRLIVFILTGDYEEKVVEMERPSNCRFEFNIATMNKGPKYFATVVQDPTLASRWPRDIQERIQGHLGDVMLMKREVKVYAAHSFDATPEVQETDAKSARVAILSLAKQLVDAYPDMGETLPYAEWNNGYGERGLSSIPVGDLFDDYLVQPLKNVRSERSVVVLDGLSQDVNGYDGLVDQNNIQDIGKLAEDGLRNVFRDEARLRSVTETIVDESRGNMKEARRSINRMSQGASISGGSLGAGSVSLEEAIELFLQGSGRGCDSSGDRRKKMLLALCVTREPLPVSAVEYILELADLQEVRAIIAEAPQLFQAISGDNVSLLDQDLRQNLEDRYSAELRRGHEILARFCLLRLSEFPFCAKHVVYHLVEAGFVGNLSNLLVNYGNLHDAFFKQGAPLRGWLTDLGQIGDWAQLRAGAREVAEMLRDHVLALEQDSRQLIRFARDLSKDHPLHDSAASFQVPYSQVQLTAGSSVLRDRVLDTFTSYEVSSVALNSRRALVSGKSYSGSVIRAIDLATGKEIFSKTLPGYFVTKVTFSDTGAACLTEANDTSVQAWILNSETGEMDPFGDPHERVICMAMSEDHLVTGLDNGECKIWRITDTAHVVDTLPPSSSGNFVQDVDIDRKYVVNSVTDNCMCVAVGDGLLVSGGSKGNICVWSSLDDAGHDEPQAIFQGSRKKVTSIATRNKVVASGSVDKTVRVWHDSSTHVELCYSRCNGGESKSHCSNGIFDPLPLERIPWRNRSGPAAHVPSNGIFRLAYVLLKIQFVDSRGLSVPVTRLAPGPPCTEIPLVGVELLARAADA</sequence>
<evidence type="ECO:0000259" key="4">
    <source>
        <dbReference type="PROSITE" id="PS50104"/>
    </source>
</evidence>
<keyword evidence="2" id="KW-0677">Repeat</keyword>
<dbReference type="SUPFAM" id="SSF50978">
    <property type="entry name" value="WD40 repeat-like"/>
    <property type="match status" value="1"/>
</dbReference>
<dbReference type="InterPro" id="IPR036322">
    <property type="entry name" value="WD40_repeat_dom_sf"/>
</dbReference>
<dbReference type="AlphaFoldDB" id="A0A2R5GQK0"/>